<proteinExistence type="inferred from homology"/>
<dbReference type="InterPro" id="IPR036959">
    <property type="entry name" value="Peptidase_C12_UCH_sf"/>
</dbReference>
<evidence type="ECO:0000256" key="7">
    <source>
        <dbReference type="PROSITE-ProRule" id="PRU01393"/>
    </source>
</evidence>
<evidence type="ECO:0000313" key="11">
    <source>
        <dbReference type="Proteomes" id="UP001578633"/>
    </source>
</evidence>
<evidence type="ECO:0000259" key="9">
    <source>
        <dbReference type="PROSITE" id="PS52048"/>
    </source>
</evidence>
<dbReference type="RefSeq" id="XP_069309511.1">
    <property type="nucleotide sequence ID" value="XM_069449765.1"/>
</dbReference>
<reference evidence="10 11" key="1">
    <citation type="submission" date="2024-09" db="EMBL/GenBank/DDBJ databases">
        <title>T2T genomes of carrot and Alternaria dauci and their utility for understanding host-pathogen interaction during carrot leaf blight disease.</title>
        <authorList>
            <person name="Liu W."/>
            <person name="Xu S."/>
            <person name="Ou C."/>
            <person name="Liu X."/>
            <person name="Zhuang F."/>
            <person name="Deng X.W."/>
        </authorList>
    </citation>
    <scope>NUCLEOTIDE SEQUENCE [LARGE SCALE GENOMIC DNA]</scope>
    <source>
        <strain evidence="10 11">A2016</strain>
    </source>
</reference>
<feature type="active site" description="Proton donor" evidence="7">
    <location>
        <position position="181"/>
    </location>
</feature>
<feature type="domain" description="UCH catalytic" evidence="9">
    <location>
        <begin position="17"/>
        <end position="245"/>
    </location>
</feature>
<evidence type="ECO:0000256" key="4">
    <source>
        <dbReference type="ARBA" id="ARBA00022786"/>
    </source>
</evidence>
<keyword evidence="3 7" id="KW-0645">Protease</keyword>
<dbReference type="Proteomes" id="UP001578633">
    <property type="component" value="Chromosome 2"/>
</dbReference>
<dbReference type="GeneID" id="96083286"/>
<keyword evidence="4 7" id="KW-0833">Ubl conjugation pathway</keyword>
<feature type="site" description="Transition state stabilizer" evidence="7">
    <location>
        <position position="100"/>
    </location>
</feature>
<feature type="site" description="Important for enzyme activity" evidence="7">
    <location>
        <position position="198"/>
    </location>
</feature>
<dbReference type="PRINTS" id="PR00707">
    <property type="entry name" value="UBCTHYDRLASE"/>
</dbReference>
<keyword evidence="11" id="KW-1185">Reference proteome</keyword>
<dbReference type="EMBL" id="JBHGVX010000002">
    <property type="protein sequence ID" value="KAL1798927.1"/>
    <property type="molecule type" value="Genomic_DNA"/>
</dbReference>
<evidence type="ECO:0000256" key="3">
    <source>
        <dbReference type="ARBA" id="ARBA00022670"/>
    </source>
</evidence>
<keyword evidence="6 7" id="KW-0788">Thiol protease</keyword>
<protein>
    <recommendedName>
        <fullName evidence="8">Ubiquitin carboxyl-terminal hydrolase</fullName>
        <ecNumber evidence="8">3.4.19.12</ecNumber>
    </recommendedName>
</protein>
<feature type="active site" description="Nucleophile" evidence="7">
    <location>
        <position position="106"/>
    </location>
</feature>
<dbReference type="Pfam" id="PF01088">
    <property type="entry name" value="Peptidase_C12"/>
    <property type="match status" value="1"/>
</dbReference>
<organism evidence="10 11">
    <name type="scientific">Alternaria dauci</name>
    <dbReference type="NCBI Taxonomy" id="48095"/>
    <lineage>
        <taxon>Eukaryota</taxon>
        <taxon>Fungi</taxon>
        <taxon>Dikarya</taxon>
        <taxon>Ascomycota</taxon>
        <taxon>Pezizomycotina</taxon>
        <taxon>Dothideomycetes</taxon>
        <taxon>Pleosporomycetidae</taxon>
        <taxon>Pleosporales</taxon>
        <taxon>Pleosporineae</taxon>
        <taxon>Pleosporaceae</taxon>
        <taxon>Alternaria</taxon>
        <taxon>Alternaria sect. Porri</taxon>
    </lineage>
</organism>
<comment type="caution">
    <text evidence="10">The sequence shown here is derived from an EMBL/GenBank/DDBJ whole genome shotgun (WGS) entry which is preliminary data.</text>
</comment>
<dbReference type="PANTHER" id="PTHR10589:SF17">
    <property type="entry name" value="UBIQUITIN CARBOXYL-TERMINAL HYDROLASE"/>
    <property type="match status" value="1"/>
</dbReference>
<comment type="similarity">
    <text evidence="2 7 8">Belongs to the peptidase C12 family.</text>
</comment>
<name>A0ABR3URJ7_9PLEO</name>
<dbReference type="EC" id="3.4.19.12" evidence="8"/>
<evidence type="ECO:0000256" key="2">
    <source>
        <dbReference type="ARBA" id="ARBA00009326"/>
    </source>
</evidence>
<evidence type="ECO:0000256" key="1">
    <source>
        <dbReference type="ARBA" id="ARBA00000707"/>
    </source>
</evidence>
<dbReference type="CDD" id="cd09616">
    <property type="entry name" value="Peptidase_C12_UCH_L1_L3"/>
    <property type="match status" value="1"/>
</dbReference>
<evidence type="ECO:0000256" key="5">
    <source>
        <dbReference type="ARBA" id="ARBA00022801"/>
    </source>
</evidence>
<sequence>MKMSIPGPENIQRYDKHFIPLESNPEVFTELAHKLGLSTSLGFQDVLSIDDPELLGFVPRPALALILVFPTTEKYEKRVQDEDAKLEEFHSSGDVVFFKQTINNACGLYAILHAICNGEARQRIDDTSIMAQLLDASLASDLDKLAQALEGDKALEVAYAGVAGKGDTEAPLNAEDEVDYHYIAFAKSSKTNHLYQLDGDRKRPIDLGELTADEDVLSEKCLSVIRGMMAMEDENLNFSLMTLTEQAGM</sequence>
<dbReference type="SUPFAM" id="SSF54001">
    <property type="entry name" value="Cysteine proteinases"/>
    <property type="match status" value="1"/>
</dbReference>
<evidence type="ECO:0000313" key="10">
    <source>
        <dbReference type="EMBL" id="KAL1798927.1"/>
    </source>
</evidence>
<gene>
    <name evidence="10" type="ORF">ACET3X_002964</name>
</gene>
<dbReference type="Gene3D" id="3.40.532.10">
    <property type="entry name" value="Peptidase C12, ubiquitin carboxyl-terminal hydrolase"/>
    <property type="match status" value="1"/>
</dbReference>
<keyword evidence="5 7" id="KW-0378">Hydrolase</keyword>
<evidence type="ECO:0000256" key="8">
    <source>
        <dbReference type="RuleBase" id="RU361215"/>
    </source>
</evidence>
<dbReference type="PANTHER" id="PTHR10589">
    <property type="entry name" value="UBIQUITIN CARBOXYL-TERMINAL HYDROLASE"/>
    <property type="match status" value="1"/>
</dbReference>
<accession>A0ABR3URJ7</accession>
<comment type="catalytic activity">
    <reaction evidence="1 7 8">
        <text>Thiol-dependent hydrolysis of ester, thioester, amide, peptide and isopeptide bonds formed by the C-terminal Gly of ubiquitin (a 76-residue protein attached to proteins as an intracellular targeting signal).</text>
        <dbReference type="EC" id="3.4.19.12"/>
    </reaction>
</comment>
<evidence type="ECO:0000256" key="6">
    <source>
        <dbReference type="ARBA" id="ARBA00022807"/>
    </source>
</evidence>
<dbReference type="InterPro" id="IPR038765">
    <property type="entry name" value="Papain-like_cys_pep_sf"/>
</dbReference>
<dbReference type="InterPro" id="IPR001578">
    <property type="entry name" value="Peptidase_C12_UCH"/>
</dbReference>
<dbReference type="PROSITE" id="PS52048">
    <property type="entry name" value="UCH_DOMAIN"/>
    <property type="match status" value="1"/>
</dbReference>